<dbReference type="SUPFAM" id="SSF74650">
    <property type="entry name" value="Galactose mutarotase-like"/>
    <property type="match status" value="2"/>
</dbReference>
<dbReference type="Pfam" id="PF10091">
    <property type="entry name" value="Glycoamylase"/>
    <property type="match status" value="1"/>
</dbReference>
<dbReference type="SUPFAM" id="SSF48208">
    <property type="entry name" value="Six-hairpin glycosidases"/>
    <property type="match status" value="1"/>
</dbReference>
<dbReference type="InterPro" id="IPR011013">
    <property type="entry name" value="Gal_mutarotase_sf_dom"/>
</dbReference>
<dbReference type="InterPro" id="IPR008928">
    <property type="entry name" value="6-hairpin_glycosidase_sf"/>
</dbReference>
<keyword evidence="3" id="KW-0812">Transmembrane</keyword>
<dbReference type="Pfam" id="PF17167">
    <property type="entry name" value="Glyco_hydro_94"/>
    <property type="match status" value="1"/>
</dbReference>
<feature type="transmembrane region" description="Helical" evidence="3">
    <location>
        <begin position="778"/>
        <end position="796"/>
    </location>
</feature>
<dbReference type="GO" id="GO:0005975">
    <property type="term" value="P:carbohydrate metabolic process"/>
    <property type="evidence" value="ECO:0007669"/>
    <property type="project" value="InterPro"/>
</dbReference>
<evidence type="ECO:0000256" key="1">
    <source>
        <dbReference type="ARBA" id="ARBA00022676"/>
    </source>
</evidence>
<dbReference type="InterPro" id="IPR052047">
    <property type="entry name" value="GH94_Enzymes"/>
</dbReference>
<dbReference type="Pfam" id="PF06165">
    <property type="entry name" value="GH94_b-supersand"/>
    <property type="match status" value="2"/>
</dbReference>
<dbReference type="Gene3D" id="1.50.10.10">
    <property type="match status" value="1"/>
</dbReference>
<feature type="domain" description="Glycosyl hydrolase 94 catalytic" evidence="6">
    <location>
        <begin position="2039"/>
        <end position="2466"/>
    </location>
</feature>
<evidence type="ECO:0000259" key="6">
    <source>
        <dbReference type="Pfam" id="PF17167"/>
    </source>
</evidence>
<keyword evidence="2" id="KW-0808">Transferase</keyword>
<gene>
    <name evidence="7" type="ORF">SAMN02745168_0946</name>
</gene>
<dbReference type="Gene3D" id="1.50.10.140">
    <property type="match status" value="1"/>
</dbReference>
<feature type="domain" description="Glycosyl hydrolase 94 supersandwich" evidence="4">
    <location>
        <begin position="1802"/>
        <end position="1977"/>
    </location>
</feature>
<feature type="transmembrane region" description="Helical" evidence="3">
    <location>
        <begin position="748"/>
        <end position="766"/>
    </location>
</feature>
<accession>A0A1W1ZBG5</accession>
<sequence length="2535" mass="282691">MTEKHMDLTVEGKHLIHFAENTARMQREIGRRSVSSLRRKTADRLKRIRACFERATLFSGKEKRVPGEIEWLLDNWYLAEREGKEASAALRGGGKLPYIAGEEKVPAVFDLAAALVRAAQNELTPERIELFLHASQQARVLSEKELALFVPMLKLALIGALAGLCGELEEVMTGIRRGGEGNPFQAEAAVFRAREAGTAPPKELLELAGRAGERHEKLTRLMGNAFTSLRMLSAENLTEILEGESRVEEILRRDPAGVYGRMDEKSRQWYRQEISRLARKRKITEYEASEMALGLAEEGKGKERHVGYYIFTRPLGDPPKKNTGALYVGGVVFITLFFTLLMGFLLENPWTTVLLLVPVSDIVKNTADFLIVRLTRPRPVVRLELEEGVPREGRTLCVISTLLSKPEAGAHFASLLEQYRFANRDAGENLLFGILADLPDSAEPPEEEPEAVRLAKREIEALNARFGGGFFLFFRKPMLNGRDGRYMGWERKRGALTELMRLLRDEESGLRVISGDAEELRNIRYVITLDSDTRLNVCAARELIGAMLHPLNRPETDESRRIVTGGYGLLQPRISVELEAANRTAFSRIFAGQGGIDPYGSTTSDVYHDLFDEGTYSGKGIIDVDCFLLCLNRRFPENTVLSHDLLEGAYLHAGLIGDIELTDSYPARVTSYFSRLHRWIRGDWQIAPWLLPRVPAGEGQREKNPLTPVTKWKIFDNLRRSLTPVLTLVSLLLGMIFFGEFFAVTSGVAILCALSNLLLSGAELAFRRGAGLRARYHSTIIAGFGGVILQTAVQLVLLPYHAYVAFSAIATALYRMLISRRRLLAWVTSDAEEAAAGKAGENILRKMWASILIGAIAIVFSKYPAGSGVGIVWALSPVFAWKLGRTEPAKQKLGEADRAFLLRQSALIWRYFTDFLTEEDHFLPPDNYQEQPAAGLARRTSPTNMGMALLCCLAAADLELTSRQKALELIGKILTSMEGLERWNGHFYNWYDTRTAQCLCPRCVSTVDSGNLCGCLTVLREGLLEMKDGEARELAQRAEELSAAMRFGVLFDRNRKLFRIGYDIEREKPMDGWYDLMASEARQTSYIAIARGEVEPRHWRRLGRALVSENDYRGMASWTGTMFEYLMPNLLMPCYKNSLIYESARFCVYVHRRRTWGRRIPWGISESAFYAFDGALNYQYKAHGVQKLGFKRGLNRELVISPYSTFLALETAPRSAVRNLRSLREMGMEGKYGMYEAADFTPVRQTGAGRYEIVRCFMVHHLGMSMVALDNALRENTMQRRFMKDGTMAAFSELLQEKVPVGALTIQSALREVPERIKRASGENWRQKGGGYDPWTPRCVLLSNGSYTVLATDTGLTSSVWGENELTRFEPRQTEAPMGMEFYAHLGEERFSLTPAPGFDPSVEYGFHTDGAVFGITGKKGNLTTGVEICVPENENCELREVRLSNGGKEELEGELIVYFEPVLAPRREFEAHPAFSRLALAAEITEGGVLVRRRAWGNREERHLAFLCDAREARFETSREQALGRGGRKKLREGLLDGEGSPGADAADPCVLVRIPLRLKAGGQYQARFALAAGPTGAGAENAARFVLKLPKARTPGRLEIGMRLMRMEPEEVGRAMVILRRMTFLTRNRRRLPGLTNDALQGQRALWAHGISGDLPILAAEIDSQEECRRGLTLAKQYRLLSLCGGASDLVLLIRDGGDYRRPLRSAMLEALRAMGCERLLGARGGIHLLDGSVPGTAELIRGNAAYLAEEREEGEELRDDDPLPPVQEKAYREEAAAEVSQEWLPEGGFSFTVRGRLPETVWSHVLSNPRFGYIATDAGTGHMWAENARENKLTPWVNDPLETRGGERIALRREGKEYSLFADRDGLACRVTYGFGYAKWVKTVGDAQFRVTAFVPPETNARVLLAETEGEGELAWFAELLLGPDRQMQPHVVTRAEEGAILAQNPYNTDFGHITFLFAATGGISSYTCDAESWSRGRLDGLTGRGLNPCLGAVLPFRKEIVLVTGCFETEEELERLRALTDPGAAKEALLRTREYWSGLTGALRVKTPEERLDRYLNGWAVYQAAACRLFARASVYQCGGAYGFRDQIQDACNLLLTAPNLCREQIFRAAAHQFEEGDVQHWWHPGTGAKDGSTGEKGVRTRISDDLLWLPYATCEYTEKTGDSTLLGETAPYLSSPPLRKEERERYDSPCVSSLKEPIYRHCVRALDRALERGTGAHGLALIGGGDWNDGFDRVGIEGRGESTWLTWFLVHVLERFAPLCREQGEADRAEGYEKAAESLAEAGNRAWDGEWFLRGYYDSGEPLGSGADRECKIDSIAQSFAALVRGADREKTETGIESAARLLTDETHGLIKLFSPPFDGGGGNPGYIRGYPPGVRENGGQYTHAAVWLAMGCLLSGMEEAGERLLTMLLPSEREEAYKAEPYVLAADVYSKGDRAGRAGWTWYTGAAAWYFRVAAEYLLGLRLRNGALTVRPSLPGHWDGFSAVWKSGEAEFVITAERGEEKGLFLDGRRVAELRPEEHPGKHEVRAVF</sequence>
<evidence type="ECO:0000259" key="4">
    <source>
        <dbReference type="Pfam" id="PF06165"/>
    </source>
</evidence>
<dbReference type="InterPro" id="IPR012341">
    <property type="entry name" value="6hp_glycosidase-like_sf"/>
</dbReference>
<evidence type="ECO:0000259" key="5">
    <source>
        <dbReference type="Pfam" id="PF10091"/>
    </source>
</evidence>
<dbReference type="Proteomes" id="UP000192790">
    <property type="component" value="Unassembled WGS sequence"/>
</dbReference>
<dbReference type="GO" id="GO:0016757">
    <property type="term" value="F:glycosyltransferase activity"/>
    <property type="evidence" value="ECO:0007669"/>
    <property type="project" value="UniProtKB-KW"/>
</dbReference>
<keyword evidence="3" id="KW-0472">Membrane</keyword>
<evidence type="ECO:0000256" key="3">
    <source>
        <dbReference type="SAM" id="Phobius"/>
    </source>
</evidence>
<feature type="transmembrane region" description="Helical" evidence="3">
    <location>
        <begin position="721"/>
        <end position="742"/>
    </location>
</feature>
<proteinExistence type="predicted"/>
<feature type="domain" description="Glycoamylase-like" evidence="5">
    <location>
        <begin position="1075"/>
        <end position="1284"/>
    </location>
</feature>
<dbReference type="Gene3D" id="2.70.98.40">
    <property type="entry name" value="Glycoside hydrolase, family 65, N-terminal domain"/>
    <property type="match status" value="2"/>
</dbReference>
<dbReference type="InterPro" id="IPR000225">
    <property type="entry name" value="Armadillo"/>
</dbReference>
<dbReference type="SMART" id="SM01068">
    <property type="entry name" value="CBM_X"/>
    <property type="match status" value="2"/>
</dbReference>
<reference evidence="7 8" key="1">
    <citation type="submission" date="2017-04" db="EMBL/GenBank/DDBJ databases">
        <authorList>
            <person name="Afonso C.L."/>
            <person name="Miller P.J."/>
            <person name="Scott M.A."/>
            <person name="Spackman E."/>
            <person name="Goraichik I."/>
            <person name="Dimitrov K.M."/>
            <person name="Suarez D.L."/>
            <person name="Swayne D.E."/>
        </authorList>
    </citation>
    <scope>NUCLEOTIDE SEQUENCE [LARGE SCALE GENOMIC DNA]</scope>
    <source>
        <strain evidence="7 8">DSM 12816</strain>
    </source>
</reference>
<dbReference type="InterPro" id="IPR010383">
    <property type="entry name" value="Glyco_hydrolase_94_b-supersand"/>
</dbReference>
<dbReference type="InterPro" id="IPR037018">
    <property type="entry name" value="GH65_N"/>
</dbReference>
<dbReference type="EMBL" id="FWXW01000002">
    <property type="protein sequence ID" value="SMC45763.1"/>
    <property type="molecule type" value="Genomic_DNA"/>
</dbReference>
<keyword evidence="8" id="KW-1185">Reference proteome</keyword>
<dbReference type="PANTHER" id="PTHR37469:SF2">
    <property type="entry name" value="CELLOBIONIC ACID PHOSPHORYLASE"/>
    <property type="match status" value="1"/>
</dbReference>
<dbReference type="STRING" id="1122930.SAMN02745168_0946"/>
<evidence type="ECO:0000313" key="7">
    <source>
        <dbReference type="EMBL" id="SMC45763.1"/>
    </source>
</evidence>
<dbReference type="Gene3D" id="2.60.420.10">
    <property type="entry name" value="Maltose phosphorylase, domain 3"/>
    <property type="match status" value="1"/>
</dbReference>
<dbReference type="InterPro" id="IPR033432">
    <property type="entry name" value="GH94_catalytic"/>
</dbReference>
<dbReference type="InterPro" id="IPR019282">
    <property type="entry name" value="Glycoamylase-like_cons_dom"/>
</dbReference>
<evidence type="ECO:0000256" key="2">
    <source>
        <dbReference type="ARBA" id="ARBA00022679"/>
    </source>
</evidence>
<feature type="domain" description="Glycosyl hydrolase 94 supersandwich" evidence="4">
    <location>
        <begin position="1334"/>
        <end position="1584"/>
    </location>
</feature>
<name>A0A1W1ZBG5_9FIRM</name>
<keyword evidence="1" id="KW-0328">Glycosyltransferase</keyword>
<feature type="transmembrane region" description="Helical" evidence="3">
    <location>
        <begin position="324"/>
        <end position="346"/>
    </location>
</feature>
<feature type="transmembrane region" description="Helical" evidence="3">
    <location>
        <begin position="848"/>
        <end position="875"/>
    </location>
</feature>
<dbReference type="GO" id="GO:0030246">
    <property type="term" value="F:carbohydrate binding"/>
    <property type="evidence" value="ECO:0007669"/>
    <property type="project" value="InterPro"/>
</dbReference>
<keyword evidence="3" id="KW-1133">Transmembrane helix</keyword>
<organism evidence="7 8">
    <name type="scientific">Papillibacter cinnamivorans DSM 12816</name>
    <dbReference type="NCBI Taxonomy" id="1122930"/>
    <lineage>
        <taxon>Bacteria</taxon>
        <taxon>Bacillati</taxon>
        <taxon>Bacillota</taxon>
        <taxon>Clostridia</taxon>
        <taxon>Eubacteriales</taxon>
        <taxon>Oscillospiraceae</taxon>
        <taxon>Papillibacter</taxon>
    </lineage>
</organism>
<dbReference type="PANTHER" id="PTHR37469">
    <property type="entry name" value="CELLOBIONIC ACID PHOSPHORYLASE-RELATED"/>
    <property type="match status" value="1"/>
</dbReference>
<evidence type="ECO:0000313" key="8">
    <source>
        <dbReference type="Proteomes" id="UP000192790"/>
    </source>
</evidence>
<dbReference type="PROSITE" id="PS50176">
    <property type="entry name" value="ARM_REPEAT"/>
    <property type="match status" value="1"/>
</dbReference>
<protein>
    <submittedName>
        <fullName evidence="7">Cyclic beta-1,2-glucan synthetase</fullName>
    </submittedName>
</protein>
<feature type="transmembrane region" description="Helical" evidence="3">
    <location>
        <begin position="802"/>
        <end position="818"/>
    </location>
</feature>